<dbReference type="PANTHER" id="PTHR34068:SF1">
    <property type="entry name" value="UPF0145 PROTEIN YBJQ"/>
    <property type="match status" value="1"/>
</dbReference>
<dbReference type="SUPFAM" id="SSF117782">
    <property type="entry name" value="YbjQ-like"/>
    <property type="match status" value="1"/>
</dbReference>
<dbReference type="InterPro" id="IPR035439">
    <property type="entry name" value="UPF0145_dom_sf"/>
</dbReference>
<evidence type="ECO:0000313" key="4">
    <source>
        <dbReference type="Proteomes" id="UP000247696"/>
    </source>
</evidence>
<dbReference type="Pfam" id="PF01906">
    <property type="entry name" value="YbjQ_1"/>
    <property type="match status" value="1"/>
</dbReference>
<gene>
    <name evidence="3" type="ORF">Csp1_02390</name>
</gene>
<dbReference type="Gene3D" id="3.30.110.70">
    <property type="entry name" value="Hypothetical protein apc22750. Chain B"/>
    <property type="match status" value="1"/>
</dbReference>
<organism evidence="3 4">
    <name type="scientific">Corynebacterium provencense</name>
    <dbReference type="NCBI Taxonomy" id="1737425"/>
    <lineage>
        <taxon>Bacteria</taxon>
        <taxon>Bacillati</taxon>
        <taxon>Actinomycetota</taxon>
        <taxon>Actinomycetes</taxon>
        <taxon>Mycobacteriales</taxon>
        <taxon>Corynebacteriaceae</taxon>
        <taxon>Corynebacterium</taxon>
    </lineage>
</organism>
<reference evidence="4" key="1">
    <citation type="submission" date="2017-11" db="EMBL/GenBank/DDBJ databases">
        <title>Otitis media/interna in a cat caused by the recently described species Corynebacterium provencense.</title>
        <authorList>
            <person name="Kittl S."/>
            <person name="Brodard I."/>
            <person name="Rychener L."/>
            <person name="Jores J."/>
            <person name="Roosje P."/>
            <person name="Gobeli Brawand S."/>
        </authorList>
    </citation>
    <scope>NUCLEOTIDE SEQUENCE [LARGE SCALE GENOMIC DNA]</scope>
    <source>
        <strain evidence="4">17KM38</strain>
    </source>
</reference>
<dbReference type="HAMAP" id="MF_00338">
    <property type="entry name" value="UPF0145"/>
    <property type="match status" value="1"/>
</dbReference>
<dbReference type="OrthoDB" id="9796448at2"/>
<dbReference type="KEGG" id="cpre:Csp1_02390"/>
<evidence type="ECO:0000256" key="2">
    <source>
        <dbReference type="HAMAP-Rule" id="MF_00338"/>
    </source>
</evidence>
<dbReference type="AlphaFoldDB" id="A0A2Z3YSQ5"/>
<dbReference type="RefSeq" id="WP_110480862.1">
    <property type="nucleotide sequence ID" value="NZ_CP024988.1"/>
</dbReference>
<dbReference type="EMBL" id="CP024988">
    <property type="protein sequence ID" value="AWT25067.1"/>
    <property type="molecule type" value="Genomic_DNA"/>
</dbReference>
<accession>A0A2Z3YSQ5</accession>
<evidence type="ECO:0000256" key="1">
    <source>
        <dbReference type="ARBA" id="ARBA00010751"/>
    </source>
</evidence>
<keyword evidence="4" id="KW-1185">Reference proteome</keyword>
<sequence>MIVTTTATVDGHPVREYVRIVAGETVVGINMFKDIGAGFRNLVGGRSAGYETEIVNAREQALGEMVQRAIELGAEGVIGVKIDYESLGQGGMVMVTASGTAVRF</sequence>
<evidence type="ECO:0000313" key="3">
    <source>
        <dbReference type="EMBL" id="AWT25067.1"/>
    </source>
</evidence>
<dbReference type="InterPro" id="IPR002765">
    <property type="entry name" value="UPF0145_YbjQ-like"/>
</dbReference>
<protein>
    <recommendedName>
        <fullName evidence="2">UPF0145 protein Csp1_02390</fullName>
    </recommendedName>
</protein>
<dbReference type="Proteomes" id="UP000247696">
    <property type="component" value="Chromosome"/>
</dbReference>
<proteinExistence type="inferred from homology"/>
<dbReference type="PANTHER" id="PTHR34068">
    <property type="entry name" value="UPF0145 PROTEIN YBJQ"/>
    <property type="match status" value="1"/>
</dbReference>
<name>A0A2Z3YSQ5_9CORY</name>
<comment type="similarity">
    <text evidence="1 2">Belongs to the UPF0145 family.</text>
</comment>